<dbReference type="OrthoDB" id="760159at2"/>
<reference evidence="1 2" key="1">
    <citation type="submission" date="2019-03" db="EMBL/GenBank/DDBJ databases">
        <title>Genomic Encyclopedia of Archaeal and Bacterial Type Strains, Phase II (KMG-II): from individual species to whole genera.</title>
        <authorList>
            <person name="Goeker M."/>
        </authorList>
    </citation>
    <scope>NUCLEOTIDE SEQUENCE [LARGE SCALE GENOMIC DNA]</scope>
    <source>
        <strain evidence="1 2">DSM 19035</strain>
    </source>
</reference>
<keyword evidence="2" id="KW-1185">Reference proteome</keyword>
<accession>A0A4R6SNW6</accession>
<dbReference type="PROSITE" id="PS51257">
    <property type="entry name" value="PROKAR_LIPOPROTEIN"/>
    <property type="match status" value="1"/>
</dbReference>
<comment type="caution">
    <text evidence="1">The sequence shown here is derived from an EMBL/GenBank/DDBJ whole genome shotgun (WGS) entry which is preliminary data.</text>
</comment>
<proteinExistence type="predicted"/>
<evidence type="ECO:0000313" key="1">
    <source>
        <dbReference type="EMBL" id="TDQ06216.1"/>
    </source>
</evidence>
<sequence>MKIKKIGRSNFDIKVKIAAAAMVCLLFGSCVSLKTPKRDDLVRLKTPQLIGKYATWSSDQFKTHLGKDTIIPVDLWRLLGTSSETDSVTRKQATHMELRLTDKNHVTAILYKGDVALKKEVIKGRVRRGYFRKKTEADLMGVPPFYWSLSSQKVQFGIGKEQQLFVDAAAETGGSILIIGASSGGFTRSYTVPLYVK</sequence>
<gene>
    <name evidence="1" type="ORF">ATK78_4597</name>
</gene>
<evidence type="ECO:0000313" key="2">
    <source>
        <dbReference type="Proteomes" id="UP000295620"/>
    </source>
</evidence>
<protein>
    <submittedName>
        <fullName evidence="1">Uncharacterized protein</fullName>
    </submittedName>
</protein>
<name>A0A4R6SNW6_9SPHI</name>
<dbReference type="AlphaFoldDB" id="A0A4R6SNW6"/>
<dbReference type="Proteomes" id="UP000295620">
    <property type="component" value="Unassembled WGS sequence"/>
</dbReference>
<dbReference type="RefSeq" id="WP_133578383.1">
    <property type="nucleotide sequence ID" value="NZ_SNYC01000010.1"/>
</dbReference>
<dbReference type="EMBL" id="SNYC01000010">
    <property type="protein sequence ID" value="TDQ06216.1"/>
    <property type="molecule type" value="Genomic_DNA"/>
</dbReference>
<organism evidence="1 2">
    <name type="scientific">Pedobacter metabolipauper</name>
    <dbReference type="NCBI Taxonomy" id="425513"/>
    <lineage>
        <taxon>Bacteria</taxon>
        <taxon>Pseudomonadati</taxon>
        <taxon>Bacteroidota</taxon>
        <taxon>Sphingobacteriia</taxon>
        <taxon>Sphingobacteriales</taxon>
        <taxon>Sphingobacteriaceae</taxon>
        <taxon>Pedobacter</taxon>
    </lineage>
</organism>